<name>A0AAV5MXF6_9GAMM</name>
<reference evidence="1" key="1">
    <citation type="submission" date="2022-06" db="EMBL/GenBank/DDBJ databases">
        <title>Draft genome sequences of Leminorella grimontii str. JCM5902.</title>
        <authorList>
            <person name="Wakabayashi Y."/>
            <person name="Kojima K."/>
        </authorList>
    </citation>
    <scope>NUCLEOTIDE SEQUENCE</scope>
    <source>
        <strain evidence="1">JCM 5902</strain>
    </source>
</reference>
<dbReference type="EMBL" id="BRLH01000001">
    <property type="protein sequence ID" value="GKX54099.1"/>
    <property type="molecule type" value="Genomic_DNA"/>
</dbReference>
<protein>
    <recommendedName>
        <fullName evidence="3">Phage protein</fullName>
    </recommendedName>
</protein>
<gene>
    <name evidence="1" type="ORF">SOASR030_02110</name>
</gene>
<evidence type="ECO:0000313" key="1">
    <source>
        <dbReference type="EMBL" id="GKX54099.1"/>
    </source>
</evidence>
<dbReference type="Proteomes" id="UP001058124">
    <property type="component" value="Unassembled WGS sequence"/>
</dbReference>
<proteinExistence type="predicted"/>
<sequence length="119" mass="13087">MAINYLRMQKTATRLVTENGAEYSVTRTTPPQMVNGIEIPGGKSTFVAVGVKAEYSPHEIDGTVILTGDIRVTFKAEPEIKVGDVVDIDSVKWRVMQPNPIKPASLVLCYKAQLRRVNG</sequence>
<dbReference type="RefSeq" id="WP_027272702.1">
    <property type="nucleotide sequence ID" value="NZ_BRLH01000001.1"/>
</dbReference>
<organism evidence="1 2">
    <name type="scientific">Leminorella grimontii</name>
    <dbReference type="NCBI Taxonomy" id="82981"/>
    <lineage>
        <taxon>Bacteria</taxon>
        <taxon>Pseudomonadati</taxon>
        <taxon>Pseudomonadota</taxon>
        <taxon>Gammaproteobacteria</taxon>
        <taxon>Enterobacterales</taxon>
        <taxon>Budviciaceae</taxon>
        <taxon>Leminorella</taxon>
    </lineage>
</organism>
<keyword evidence="2" id="KW-1185">Reference proteome</keyword>
<evidence type="ECO:0000313" key="2">
    <source>
        <dbReference type="Proteomes" id="UP001058124"/>
    </source>
</evidence>
<dbReference type="AlphaFoldDB" id="A0AAV5MXF6"/>
<evidence type="ECO:0008006" key="3">
    <source>
        <dbReference type="Google" id="ProtNLM"/>
    </source>
</evidence>
<accession>A0AAV5MXF6</accession>
<comment type="caution">
    <text evidence="1">The sequence shown here is derived from an EMBL/GenBank/DDBJ whole genome shotgun (WGS) entry which is preliminary data.</text>
</comment>